<dbReference type="OrthoDB" id="10485969at2759"/>
<keyword evidence="2" id="KW-1185">Reference proteome</keyword>
<sequence>MGLEDGNSLCTGTLSKSDVEDVIGGYEGLLSWASETGSASLTFKNANLTGVTGLVFLDALYMEHPTSLTLKFDGSFIAKNQIVAFGAAVARQNLDIDVQVVNCTIVDNMLIAAAGASVAGSGSVSLTLQSSQVSGNMAAGAGALAISKRATASATGTGGSARNNTLVAAGFVASGGQASADADFESVDASGNTAAAVGLPFVKQPIVTSIIQTVMDAVFVSSGTLRSGLADVQRELCSGMAPGGSIDEWVVDLDAINLSGVLNVANGLLCSNATHIRLSDIPDLAEDGQASPGALDTLQAVKMLATGEGQVSVKSALGLARAMAAHPDAVLAVLENISISPKP</sequence>
<organism evidence="1 2">
    <name type="scientific">Chlorella sorokiniana</name>
    <name type="common">Freshwater green alga</name>
    <dbReference type="NCBI Taxonomy" id="3076"/>
    <lineage>
        <taxon>Eukaryota</taxon>
        <taxon>Viridiplantae</taxon>
        <taxon>Chlorophyta</taxon>
        <taxon>core chlorophytes</taxon>
        <taxon>Trebouxiophyceae</taxon>
        <taxon>Chlorellales</taxon>
        <taxon>Chlorellaceae</taxon>
        <taxon>Chlorella clade</taxon>
        <taxon>Chlorella</taxon>
    </lineage>
</organism>
<comment type="caution">
    <text evidence="1">The sequence shown here is derived from an EMBL/GenBank/DDBJ whole genome shotgun (WGS) entry which is preliminary data.</text>
</comment>
<gene>
    <name evidence="1" type="ORF">C2E21_1634</name>
</gene>
<reference evidence="1 2" key="1">
    <citation type="journal article" date="2018" name="Plant J.">
        <title>Genome sequences of Chlorella sorokiniana UTEX 1602 and Micractinium conductrix SAG 241.80: implications to maltose excretion by a green alga.</title>
        <authorList>
            <person name="Arriola M.B."/>
            <person name="Velmurugan N."/>
            <person name="Zhang Y."/>
            <person name="Plunkett M.H."/>
            <person name="Hondzo H."/>
            <person name="Barney B.M."/>
        </authorList>
    </citation>
    <scope>NUCLEOTIDE SEQUENCE [LARGE SCALE GENOMIC DNA]</scope>
    <source>
        <strain evidence="2">UTEX 1602</strain>
    </source>
</reference>
<dbReference type="InterPro" id="IPR011050">
    <property type="entry name" value="Pectin_lyase_fold/virulence"/>
</dbReference>
<evidence type="ECO:0000313" key="2">
    <source>
        <dbReference type="Proteomes" id="UP000239899"/>
    </source>
</evidence>
<dbReference type="SUPFAM" id="SSF51126">
    <property type="entry name" value="Pectin lyase-like"/>
    <property type="match status" value="1"/>
</dbReference>
<name>A0A2P6TZN5_CHLSO</name>
<dbReference type="AlphaFoldDB" id="A0A2P6TZN5"/>
<dbReference type="Proteomes" id="UP000239899">
    <property type="component" value="Unassembled WGS sequence"/>
</dbReference>
<dbReference type="EMBL" id="LHPG02000003">
    <property type="protein sequence ID" value="PRW59510.1"/>
    <property type="molecule type" value="Genomic_DNA"/>
</dbReference>
<proteinExistence type="predicted"/>
<accession>A0A2P6TZN5</accession>
<evidence type="ECO:0000313" key="1">
    <source>
        <dbReference type="EMBL" id="PRW59510.1"/>
    </source>
</evidence>
<protein>
    <submittedName>
        <fullName evidence="1">Uncharacterized protein</fullName>
    </submittedName>
</protein>